<feature type="transmembrane region" description="Helical" evidence="9">
    <location>
        <begin position="44"/>
        <end position="66"/>
    </location>
</feature>
<dbReference type="PANTHER" id="PTHR31503:SF14">
    <property type="entry name" value="VACUOLAR CALCIUM ION TRANSPORTER"/>
    <property type="match status" value="1"/>
</dbReference>
<evidence type="ECO:0000256" key="9">
    <source>
        <dbReference type="SAM" id="Phobius"/>
    </source>
</evidence>
<keyword evidence="3" id="KW-0813">Transport</keyword>
<feature type="transmembrane region" description="Helical" evidence="9">
    <location>
        <begin position="250"/>
        <end position="268"/>
    </location>
</feature>
<evidence type="ECO:0000313" key="12">
    <source>
        <dbReference type="Proteomes" id="UP001187682"/>
    </source>
</evidence>
<dbReference type="EMBL" id="ONZQ02000005">
    <property type="protein sequence ID" value="SPO01989.1"/>
    <property type="molecule type" value="Genomic_DNA"/>
</dbReference>
<dbReference type="AlphaFoldDB" id="A0AAE8MYK0"/>
<dbReference type="GO" id="GO:0006874">
    <property type="term" value="P:intracellular calcium ion homeostasis"/>
    <property type="evidence" value="ECO:0007669"/>
    <property type="project" value="TreeGrafter"/>
</dbReference>
<feature type="compositionally biased region" description="Basic and acidic residues" evidence="8">
    <location>
        <begin position="1"/>
        <end position="11"/>
    </location>
</feature>
<feature type="domain" description="Sodium/calcium exchanger membrane region" evidence="10">
    <location>
        <begin position="80"/>
        <end position="268"/>
    </location>
</feature>
<feature type="transmembrane region" description="Helical" evidence="9">
    <location>
        <begin position="429"/>
        <end position="450"/>
    </location>
</feature>
<feature type="transmembrane region" description="Helical" evidence="9">
    <location>
        <begin position="78"/>
        <end position="99"/>
    </location>
</feature>
<dbReference type="Pfam" id="PF01699">
    <property type="entry name" value="Na_Ca_ex"/>
    <property type="match status" value="2"/>
</dbReference>
<gene>
    <name evidence="11" type="ORF">DNG_04662</name>
</gene>
<feature type="region of interest" description="Disordered" evidence="8">
    <location>
        <begin position="1"/>
        <end position="34"/>
    </location>
</feature>
<dbReference type="Gene3D" id="1.20.1420.30">
    <property type="entry name" value="NCX, central ion-binding region"/>
    <property type="match status" value="2"/>
</dbReference>
<dbReference type="GO" id="GO:0000329">
    <property type="term" value="C:fungal-type vacuole membrane"/>
    <property type="evidence" value="ECO:0007669"/>
    <property type="project" value="TreeGrafter"/>
</dbReference>
<comment type="caution">
    <text evidence="11">The sequence shown here is derived from an EMBL/GenBank/DDBJ whole genome shotgun (WGS) entry which is preliminary data.</text>
</comment>
<keyword evidence="7 9" id="KW-0472">Membrane</keyword>
<evidence type="ECO:0000256" key="3">
    <source>
        <dbReference type="ARBA" id="ARBA00022448"/>
    </source>
</evidence>
<feature type="compositionally biased region" description="Basic and acidic residues" evidence="8">
    <location>
        <begin position="18"/>
        <end position="34"/>
    </location>
</feature>
<keyword evidence="5 9" id="KW-1133">Transmembrane helix</keyword>
<dbReference type="InterPro" id="IPR044880">
    <property type="entry name" value="NCX_ion-bd_dom_sf"/>
</dbReference>
<keyword evidence="6" id="KW-0406">Ion transport</keyword>
<dbReference type="PANTHER" id="PTHR31503">
    <property type="entry name" value="VACUOLAR CALCIUM ION TRANSPORTER"/>
    <property type="match status" value="1"/>
</dbReference>
<dbReference type="InterPro" id="IPR004713">
    <property type="entry name" value="CaH_exchang"/>
</dbReference>
<feature type="transmembrane region" description="Helical" evidence="9">
    <location>
        <begin position="188"/>
        <end position="209"/>
    </location>
</feature>
<dbReference type="Proteomes" id="UP001187682">
    <property type="component" value="Unassembled WGS sequence"/>
</dbReference>
<proteinExistence type="inferred from homology"/>
<comment type="subcellular location">
    <subcellularLocation>
        <location evidence="1">Endomembrane system</location>
        <topology evidence="1">Multi-pass membrane protein</topology>
    </subcellularLocation>
</comment>
<dbReference type="GO" id="GO:0015369">
    <property type="term" value="F:calcium:proton antiporter activity"/>
    <property type="evidence" value="ECO:0007669"/>
    <property type="project" value="UniProtKB-ARBA"/>
</dbReference>
<feature type="transmembrane region" description="Helical" evidence="9">
    <location>
        <begin position="111"/>
        <end position="133"/>
    </location>
</feature>
<evidence type="ECO:0000256" key="7">
    <source>
        <dbReference type="ARBA" id="ARBA00023136"/>
    </source>
</evidence>
<keyword evidence="4 9" id="KW-0812">Transmembrane</keyword>
<organism evidence="11 12">
    <name type="scientific">Cephalotrichum gorgonifer</name>
    <dbReference type="NCBI Taxonomy" id="2041049"/>
    <lineage>
        <taxon>Eukaryota</taxon>
        <taxon>Fungi</taxon>
        <taxon>Dikarya</taxon>
        <taxon>Ascomycota</taxon>
        <taxon>Pezizomycotina</taxon>
        <taxon>Sordariomycetes</taxon>
        <taxon>Hypocreomycetidae</taxon>
        <taxon>Microascales</taxon>
        <taxon>Microascaceae</taxon>
        <taxon>Cephalotrichum</taxon>
    </lineage>
</organism>
<sequence>MADHGNSHERTPLFASTHNHEDGTGFRISHEGESGRSGFQSRHFLYVLWRSSCTASMLVNYLWPFVPLAIIMEFAVDAPLWVFALGYIAMIPAANLLGFAGQEFARKMPKVAGILIETTFGSIVEIILFVVLIVKHEAEGDEGSGNEGNLIPIIQAAILGSILTNLLLCLGLVFFFGGIRQAGSNMKFHAVVSEVGTGLLLVAAFGLLIPSAFYSGLKSEAVVEAAKMAVKVHGEDEFTRGKLDADVLSISRATSVALIVAFVLYIWYCARSQHSIFDEVIEMDEHADADREADMEKPKFTMTETIVALAIAIACVTFLLIILVDKIEHVVESGVPDQFLGLILLPLVEKAAEHLTAIDEAWDGVINVALYHCLGPSIQTALFNGPFVVLVAWAIGKPLDLNFEIFMVCLLVLSILVVGNFLRDGESNWLEGALLVIVYVIIAIACWYYPNPDVATSNGVGPSTMVNVTMSTEVLEQLQQILALGNLTGLGLP</sequence>
<dbReference type="GO" id="GO:0012505">
    <property type="term" value="C:endomembrane system"/>
    <property type="evidence" value="ECO:0007669"/>
    <property type="project" value="UniProtKB-SubCell"/>
</dbReference>
<feature type="transmembrane region" description="Helical" evidence="9">
    <location>
        <begin position="405"/>
        <end position="422"/>
    </location>
</feature>
<name>A0AAE8MYK0_9PEZI</name>
<evidence type="ECO:0000256" key="6">
    <source>
        <dbReference type="ARBA" id="ARBA00023065"/>
    </source>
</evidence>
<evidence type="ECO:0000256" key="2">
    <source>
        <dbReference type="ARBA" id="ARBA00008170"/>
    </source>
</evidence>
<evidence type="ECO:0000256" key="5">
    <source>
        <dbReference type="ARBA" id="ARBA00022989"/>
    </source>
</evidence>
<reference evidence="11" key="1">
    <citation type="submission" date="2018-03" db="EMBL/GenBank/DDBJ databases">
        <authorList>
            <person name="Guldener U."/>
        </authorList>
    </citation>
    <scope>NUCLEOTIDE SEQUENCE</scope>
</reference>
<protein>
    <submittedName>
        <fullName evidence="11">Related to vacuolar Ca2+/H+ antiporter</fullName>
    </submittedName>
</protein>
<evidence type="ECO:0000256" key="8">
    <source>
        <dbReference type="SAM" id="MobiDB-lite"/>
    </source>
</evidence>
<feature type="domain" description="Sodium/calcium exchanger membrane region" evidence="10">
    <location>
        <begin position="306"/>
        <end position="446"/>
    </location>
</feature>
<evidence type="ECO:0000256" key="4">
    <source>
        <dbReference type="ARBA" id="ARBA00022692"/>
    </source>
</evidence>
<keyword evidence="12" id="KW-1185">Reference proteome</keyword>
<evidence type="ECO:0000256" key="1">
    <source>
        <dbReference type="ARBA" id="ARBA00004127"/>
    </source>
</evidence>
<accession>A0AAE8MYK0</accession>
<evidence type="ECO:0000313" key="11">
    <source>
        <dbReference type="EMBL" id="SPO01989.1"/>
    </source>
</evidence>
<feature type="transmembrane region" description="Helical" evidence="9">
    <location>
        <begin position="305"/>
        <end position="324"/>
    </location>
</feature>
<evidence type="ECO:0000259" key="10">
    <source>
        <dbReference type="Pfam" id="PF01699"/>
    </source>
</evidence>
<dbReference type="InterPro" id="IPR004837">
    <property type="entry name" value="NaCa_Exmemb"/>
</dbReference>
<feature type="transmembrane region" description="Helical" evidence="9">
    <location>
        <begin position="153"/>
        <end position="176"/>
    </location>
</feature>
<comment type="similarity">
    <text evidence="2">Belongs to the Ca(2+):cation antiporter (CaCA) (TC 2.A.19) family.</text>
</comment>